<dbReference type="SUPFAM" id="SSF57850">
    <property type="entry name" value="RING/U-box"/>
    <property type="match status" value="2"/>
</dbReference>
<protein>
    <submittedName>
        <fullName evidence="10">RING finger protein 37-like</fullName>
    </submittedName>
</protein>
<feature type="domain" description="C2H2-type" evidence="7">
    <location>
        <begin position="625"/>
        <end position="644"/>
    </location>
</feature>
<dbReference type="InterPro" id="IPR013087">
    <property type="entry name" value="Znf_C2H2_type"/>
</dbReference>
<feature type="domain" description="U-box" evidence="8">
    <location>
        <begin position="339"/>
        <end position="419"/>
    </location>
</feature>
<dbReference type="PROSITE" id="PS51698">
    <property type="entry name" value="U_BOX"/>
    <property type="match status" value="1"/>
</dbReference>
<evidence type="ECO:0000256" key="5">
    <source>
        <dbReference type="SAM" id="MobiDB-lite"/>
    </source>
</evidence>
<dbReference type="InterPro" id="IPR039847">
    <property type="entry name" value="Ubox5"/>
</dbReference>
<dbReference type="GO" id="GO:0008270">
    <property type="term" value="F:zinc ion binding"/>
    <property type="evidence" value="ECO:0007669"/>
    <property type="project" value="UniProtKB-KW"/>
</dbReference>
<feature type="region of interest" description="Disordered" evidence="5">
    <location>
        <begin position="123"/>
        <end position="159"/>
    </location>
</feature>
<keyword evidence="9" id="KW-1185">Reference proteome</keyword>
<dbReference type="Proteomes" id="UP000515163">
    <property type="component" value="Unplaced"/>
</dbReference>
<feature type="domain" description="RING-type" evidence="6">
    <location>
        <begin position="588"/>
        <end position="630"/>
    </location>
</feature>
<dbReference type="InterPro" id="IPR017907">
    <property type="entry name" value="Znf_RING_CS"/>
</dbReference>
<feature type="compositionally biased region" description="Low complexity" evidence="5">
    <location>
        <begin position="133"/>
        <end position="146"/>
    </location>
</feature>
<keyword evidence="3" id="KW-0862">Zinc</keyword>
<dbReference type="InParanoid" id="A0A6P8IJW8"/>
<dbReference type="PANTHER" id="PTHR13492:SF2">
    <property type="entry name" value="RING FINGER PROTEIN 37"/>
    <property type="match status" value="1"/>
</dbReference>
<dbReference type="Pfam" id="PF04564">
    <property type="entry name" value="U-box"/>
    <property type="match status" value="1"/>
</dbReference>
<dbReference type="GO" id="GO:0000209">
    <property type="term" value="P:protein polyubiquitination"/>
    <property type="evidence" value="ECO:0007669"/>
    <property type="project" value="TreeGrafter"/>
</dbReference>
<proteinExistence type="predicted"/>
<dbReference type="PROSITE" id="PS50089">
    <property type="entry name" value="ZF_RING_2"/>
    <property type="match status" value="1"/>
</dbReference>
<dbReference type="InterPro" id="IPR013083">
    <property type="entry name" value="Znf_RING/FYVE/PHD"/>
</dbReference>
<dbReference type="GO" id="GO:0034450">
    <property type="term" value="F:ubiquitin-ubiquitin ligase activity"/>
    <property type="evidence" value="ECO:0007669"/>
    <property type="project" value="TreeGrafter"/>
</dbReference>
<dbReference type="SMART" id="SM00504">
    <property type="entry name" value="Ubox"/>
    <property type="match status" value="1"/>
</dbReference>
<dbReference type="InterPro" id="IPR039925">
    <property type="entry name" value="RNF37_RING-Ubox"/>
</dbReference>
<dbReference type="RefSeq" id="XP_031567010.1">
    <property type="nucleotide sequence ID" value="XM_031711150.1"/>
</dbReference>
<reference evidence="10" key="1">
    <citation type="submission" date="2025-08" db="UniProtKB">
        <authorList>
            <consortium name="RefSeq"/>
        </authorList>
    </citation>
    <scope>IDENTIFICATION</scope>
    <source>
        <tissue evidence="10">Tentacle</tissue>
    </source>
</reference>
<accession>A0A6P8IJW8</accession>
<dbReference type="Gene3D" id="3.30.40.10">
    <property type="entry name" value="Zinc/RING finger domain, C3HC4 (zinc finger)"/>
    <property type="match status" value="2"/>
</dbReference>
<keyword evidence="1" id="KW-0479">Metal-binding</keyword>
<dbReference type="GeneID" id="116301972"/>
<gene>
    <name evidence="10" type="primary">LOC116301972</name>
</gene>
<organism evidence="9 10">
    <name type="scientific">Actinia tenebrosa</name>
    <name type="common">Australian red waratah sea anemone</name>
    <dbReference type="NCBI Taxonomy" id="6105"/>
    <lineage>
        <taxon>Eukaryota</taxon>
        <taxon>Metazoa</taxon>
        <taxon>Cnidaria</taxon>
        <taxon>Anthozoa</taxon>
        <taxon>Hexacorallia</taxon>
        <taxon>Actiniaria</taxon>
        <taxon>Actiniidae</taxon>
        <taxon>Actinia</taxon>
    </lineage>
</organism>
<evidence type="ECO:0000256" key="2">
    <source>
        <dbReference type="ARBA" id="ARBA00022771"/>
    </source>
</evidence>
<dbReference type="OrthoDB" id="20295at2759"/>
<dbReference type="Pfam" id="PF19318">
    <property type="entry name" value="DUF5918"/>
    <property type="match status" value="2"/>
</dbReference>
<evidence type="ECO:0000259" key="8">
    <source>
        <dbReference type="PROSITE" id="PS51698"/>
    </source>
</evidence>
<dbReference type="PROSITE" id="PS00518">
    <property type="entry name" value="ZF_RING_1"/>
    <property type="match status" value="1"/>
</dbReference>
<dbReference type="InterPro" id="IPR001841">
    <property type="entry name" value="Znf_RING"/>
</dbReference>
<evidence type="ECO:0000313" key="9">
    <source>
        <dbReference type="Proteomes" id="UP000515163"/>
    </source>
</evidence>
<dbReference type="CDD" id="cd16660">
    <property type="entry name" value="RING-Ubox_RNF37"/>
    <property type="match status" value="1"/>
</dbReference>
<evidence type="ECO:0000256" key="3">
    <source>
        <dbReference type="ARBA" id="ARBA00022833"/>
    </source>
</evidence>
<name>A0A6P8IJW8_ACTTE</name>
<dbReference type="GO" id="GO:0005634">
    <property type="term" value="C:nucleus"/>
    <property type="evidence" value="ECO:0007669"/>
    <property type="project" value="TreeGrafter"/>
</dbReference>
<sequence length="644" mass="71615">MASGYIPRWRTNLTEHDFLFVFLKIQIMAVNFLHHLFQTKIRCSAVSSDGYSPQNLVSESWRDRNRGFLASHFIKPPVCLVFQLPFPINVHSLIIKPKVGSQISSGVDVFVAGVKHDSLGEVAVKQDRKSRQKSSSSSVSSSSRNNIRSKTKRRKIESEIPCTGGEAQGLLSQDEEEKPKNFEVFAHKYSALITPDSFKNEHRNIFTLVSRANEPLGRTIRIINKRYGGQINPAVDSSGDAIIHEFFQSHTLNYVTHIVIVISRVKGSCVPGLGRLEIWGQASSCCGAHITTYVSDIQKKIMQNDNETPATDVTKNGNNDITDGDRVTYQDKHMEDEKDIPSEFVDPITCNLMTIPMLLPSGLNIDLSTLEKHIEVERSWGRLPSDPFTGVLFSDGMKPLPNGALKVRIDKYILMSGVDVRSCGRTVGRSGESIFPKTSLKTGFSSKALGNALNVKMNCKSLQNKTKEKYIENEKNGEVLGELKHLGYEKADCVDNVTKDAKKDIVQSHEEKVSESLDSALMKTLGGASFTRRDQSLKESVTSNKATVPCASSLVENLGKQAKFGIQNQTSTSKDSQHHKSNFSSSDCIGCKSPLNASLSMFQLPCKHLMCRKCLTEKSRVSKTLKCFSCGQEFERKDIIRVHQ</sequence>
<dbReference type="InterPro" id="IPR045696">
    <property type="entry name" value="Ubox5_N"/>
</dbReference>
<dbReference type="FunCoup" id="A0A6P8IJW8">
    <property type="interactions" value="1260"/>
</dbReference>
<evidence type="ECO:0000256" key="1">
    <source>
        <dbReference type="ARBA" id="ARBA00022723"/>
    </source>
</evidence>
<keyword evidence="2 4" id="KW-0863">Zinc-finger</keyword>
<evidence type="ECO:0000259" key="6">
    <source>
        <dbReference type="PROSITE" id="PS50089"/>
    </source>
</evidence>
<dbReference type="KEGG" id="aten:116301972"/>
<dbReference type="AlphaFoldDB" id="A0A6P8IJW8"/>
<evidence type="ECO:0000313" key="10">
    <source>
        <dbReference type="RefSeq" id="XP_031567010.1"/>
    </source>
</evidence>
<dbReference type="GO" id="GO:0031625">
    <property type="term" value="F:ubiquitin protein ligase binding"/>
    <property type="evidence" value="ECO:0007669"/>
    <property type="project" value="TreeGrafter"/>
</dbReference>
<dbReference type="PROSITE" id="PS50157">
    <property type="entry name" value="ZINC_FINGER_C2H2_2"/>
    <property type="match status" value="1"/>
</dbReference>
<evidence type="ECO:0000256" key="4">
    <source>
        <dbReference type="PROSITE-ProRule" id="PRU00042"/>
    </source>
</evidence>
<dbReference type="PANTHER" id="PTHR13492">
    <property type="entry name" value="RING FINGER PROTEIN 37"/>
    <property type="match status" value="1"/>
</dbReference>
<evidence type="ECO:0000259" key="7">
    <source>
        <dbReference type="PROSITE" id="PS50157"/>
    </source>
</evidence>
<dbReference type="InterPro" id="IPR003613">
    <property type="entry name" value="Ubox_domain"/>
</dbReference>